<gene>
    <name evidence="8" type="ORF">IRY30_09270</name>
</gene>
<keyword evidence="9" id="KW-1185">Reference proteome</keyword>
<evidence type="ECO:0000256" key="4">
    <source>
        <dbReference type="ARBA" id="ARBA00023136"/>
    </source>
</evidence>
<dbReference type="SUPFAM" id="SSF103473">
    <property type="entry name" value="MFS general substrate transporter"/>
    <property type="match status" value="1"/>
</dbReference>
<feature type="transmembrane region" description="Helical" evidence="6">
    <location>
        <begin position="210"/>
        <end position="228"/>
    </location>
</feature>
<dbReference type="InterPro" id="IPR011701">
    <property type="entry name" value="MFS"/>
</dbReference>
<keyword evidence="4 6" id="KW-0472">Membrane</keyword>
<feature type="transmembrane region" description="Helical" evidence="6">
    <location>
        <begin position="16"/>
        <end position="36"/>
    </location>
</feature>
<dbReference type="InterPro" id="IPR036259">
    <property type="entry name" value="MFS_trans_sf"/>
</dbReference>
<name>A0ABR9ZLI8_9CORY</name>
<feature type="transmembrane region" description="Helical" evidence="6">
    <location>
        <begin position="300"/>
        <end position="320"/>
    </location>
</feature>
<accession>A0ABR9ZLI8</accession>
<feature type="transmembrane region" description="Helical" evidence="6">
    <location>
        <begin position="240"/>
        <end position="261"/>
    </location>
</feature>
<dbReference type="PANTHER" id="PTHR23514">
    <property type="entry name" value="BYPASS OF STOP CODON PROTEIN 6"/>
    <property type="match status" value="1"/>
</dbReference>
<organism evidence="8 9">
    <name type="scientific">Corynebacterium suicordis DSM 45110</name>
    <dbReference type="NCBI Taxonomy" id="1121369"/>
    <lineage>
        <taxon>Bacteria</taxon>
        <taxon>Bacillati</taxon>
        <taxon>Actinomycetota</taxon>
        <taxon>Actinomycetes</taxon>
        <taxon>Mycobacteriales</taxon>
        <taxon>Corynebacteriaceae</taxon>
        <taxon>Corynebacterium</taxon>
    </lineage>
</organism>
<dbReference type="PROSITE" id="PS50850">
    <property type="entry name" value="MFS"/>
    <property type="match status" value="1"/>
</dbReference>
<dbReference type="InterPro" id="IPR020846">
    <property type="entry name" value="MFS_dom"/>
</dbReference>
<evidence type="ECO:0000256" key="5">
    <source>
        <dbReference type="SAM" id="MobiDB-lite"/>
    </source>
</evidence>
<reference evidence="8 9" key="1">
    <citation type="submission" date="2020-10" db="EMBL/GenBank/DDBJ databases">
        <title>Novel species in genus Corynebacterium.</title>
        <authorList>
            <person name="Zhang G."/>
        </authorList>
    </citation>
    <scope>NUCLEOTIDE SEQUENCE [LARGE SCALE GENOMIC DNA]</scope>
    <source>
        <strain evidence="8 9">DSM 45110</strain>
    </source>
</reference>
<evidence type="ECO:0000256" key="3">
    <source>
        <dbReference type="ARBA" id="ARBA00022989"/>
    </source>
</evidence>
<evidence type="ECO:0000256" key="2">
    <source>
        <dbReference type="ARBA" id="ARBA00022692"/>
    </source>
</evidence>
<keyword evidence="3 6" id="KW-1133">Transmembrane helix</keyword>
<dbReference type="InterPro" id="IPR051788">
    <property type="entry name" value="MFS_Transporter"/>
</dbReference>
<dbReference type="RefSeq" id="WP_194557143.1">
    <property type="nucleotide sequence ID" value="NZ_JADKMY010000003.1"/>
</dbReference>
<feature type="transmembrane region" description="Helical" evidence="6">
    <location>
        <begin position="80"/>
        <end position="98"/>
    </location>
</feature>
<comment type="caution">
    <text evidence="8">The sequence shown here is derived from an EMBL/GenBank/DDBJ whole genome shotgun (WGS) entry which is preliminary data.</text>
</comment>
<keyword evidence="2 6" id="KW-0812">Transmembrane</keyword>
<evidence type="ECO:0000256" key="1">
    <source>
        <dbReference type="ARBA" id="ARBA00004651"/>
    </source>
</evidence>
<dbReference type="PANTHER" id="PTHR23514:SF13">
    <property type="entry name" value="INNER MEMBRANE PROTEIN YBJJ"/>
    <property type="match status" value="1"/>
</dbReference>
<feature type="transmembrane region" description="Helical" evidence="6">
    <location>
        <begin position="104"/>
        <end position="122"/>
    </location>
</feature>
<feature type="transmembrane region" description="Helical" evidence="6">
    <location>
        <begin position="273"/>
        <end position="294"/>
    </location>
</feature>
<feature type="domain" description="Major facilitator superfamily (MFS) profile" evidence="7">
    <location>
        <begin position="14"/>
        <end position="385"/>
    </location>
</feature>
<sequence>MNSTGRTPVTLRRSRIAVAAVFLLQGMLLAAILTELPAIRAELQATDGLLAVIIGVVSVLSALGSVAAEKLAEFKDSSTALMTGLGVLVCGGLAVAISPNIATFIAAVALYGIGVGMVDAAVNMQAATVQRRVGTVILSSFFASWSAGAILGAVAVSIGEGMGASYKVTIAVVALVVALVGALASRCFLRYGHQPHLDLDPIPVLLPWRPVVALGLAMALFYAVDFGLSNWSPIFLHDALLASTSTAALGVAAYQVAGFFSRVTADFWTRKFGAVRVVLAGGLIATAGMLLTITAQSIPVALTGLGITGLGASVIAPLCFSAAAELSTERSLDVIIARLNLFNYAGTILGGVVIGSVLALTDARIALGIPLLACIGLMVLSGSFRGGVGKNSPQIRPKTDNPAPTGSAKRA</sequence>
<feature type="transmembrane region" description="Helical" evidence="6">
    <location>
        <begin position="48"/>
        <end position="68"/>
    </location>
</feature>
<comment type="subcellular location">
    <subcellularLocation>
        <location evidence="1">Cell membrane</location>
        <topology evidence="1">Multi-pass membrane protein</topology>
    </subcellularLocation>
</comment>
<dbReference type="EMBL" id="JADKMY010000003">
    <property type="protein sequence ID" value="MBF4554257.1"/>
    <property type="molecule type" value="Genomic_DNA"/>
</dbReference>
<evidence type="ECO:0000313" key="8">
    <source>
        <dbReference type="EMBL" id="MBF4554257.1"/>
    </source>
</evidence>
<dbReference type="Proteomes" id="UP000635902">
    <property type="component" value="Unassembled WGS sequence"/>
</dbReference>
<proteinExistence type="predicted"/>
<evidence type="ECO:0000256" key="6">
    <source>
        <dbReference type="SAM" id="Phobius"/>
    </source>
</evidence>
<feature type="transmembrane region" description="Helical" evidence="6">
    <location>
        <begin position="365"/>
        <end position="388"/>
    </location>
</feature>
<evidence type="ECO:0000259" key="7">
    <source>
        <dbReference type="PROSITE" id="PS50850"/>
    </source>
</evidence>
<feature type="transmembrane region" description="Helical" evidence="6">
    <location>
        <begin position="341"/>
        <end position="359"/>
    </location>
</feature>
<feature type="transmembrane region" description="Helical" evidence="6">
    <location>
        <begin position="134"/>
        <end position="156"/>
    </location>
</feature>
<evidence type="ECO:0000313" key="9">
    <source>
        <dbReference type="Proteomes" id="UP000635902"/>
    </source>
</evidence>
<dbReference type="Gene3D" id="1.20.1250.20">
    <property type="entry name" value="MFS general substrate transporter like domains"/>
    <property type="match status" value="2"/>
</dbReference>
<protein>
    <submittedName>
        <fullName evidence="8">MFS transporter</fullName>
    </submittedName>
</protein>
<dbReference type="Pfam" id="PF07690">
    <property type="entry name" value="MFS_1"/>
    <property type="match status" value="1"/>
</dbReference>
<feature type="region of interest" description="Disordered" evidence="5">
    <location>
        <begin position="390"/>
        <end position="411"/>
    </location>
</feature>
<feature type="transmembrane region" description="Helical" evidence="6">
    <location>
        <begin position="168"/>
        <end position="189"/>
    </location>
</feature>